<dbReference type="SUPFAM" id="SSF52113">
    <property type="entry name" value="BRCT domain"/>
    <property type="match status" value="1"/>
</dbReference>
<keyword evidence="4" id="KW-0158">Chromosome</keyword>
<organism evidence="15 16">
    <name type="scientific">Leptobrachium leishanense</name>
    <name type="common">Leishan spiny toad</name>
    <dbReference type="NCBI Taxonomy" id="445787"/>
    <lineage>
        <taxon>Eukaryota</taxon>
        <taxon>Metazoa</taxon>
        <taxon>Chordata</taxon>
        <taxon>Craniata</taxon>
        <taxon>Vertebrata</taxon>
        <taxon>Euteleostomi</taxon>
        <taxon>Amphibia</taxon>
        <taxon>Batrachia</taxon>
        <taxon>Anura</taxon>
        <taxon>Pelobatoidea</taxon>
        <taxon>Megophryidae</taxon>
        <taxon>Leptobrachium</taxon>
    </lineage>
</organism>
<dbReference type="InterPro" id="IPR008984">
    <property type="entry name" value="SMAD_FHA_dom_sf"/>
</dbReference>
<dbReference type="CDD" id="cd22667">
    <property type="entry name" value="FHA_NBN"/>
    <property type="match status" value="1"/>
</dbReference>
<feature type="region of interest" description="Disordered" evidence="13">
    <location>
        <begin position="421"/>
        <end position="538"/>
    </location>
</feature>
<evidence type="ECO:0000256" key="8">
    <source>
        <dbReference type="ARBA" id="ARBA00023242"/>
    </source>
</evidence>
<dbReference type="InterPro" id="IPR040227">
    <property type="entry name" value="Nibrin-rel"/>
</dbReference>
<comment type="similarity">
    <text evidence="11">Belongs to the Nibrin family.</text>
</comment>
<feature type="region of interest" description="Disordered" evidence="13">
    <location>
        <begin position="377"/>
        <end position="402"/>
    </location>
</feature>
<evidence type="ECO:0000256" key="2">
    <source>
        <dbReference type="ARBA" id="ARBA00004574"/>
    </source>
</evidence>
<dbReference type="InterPro" id="IPR036420">
    <property type="entry name" value="BRCT_dom_sf"/>
</dbReference>
<evidence type="ECO:0000313" key="16">
    <source>
        <dbReference type="Proteomes" id="UP000694569"/>
    </source>
</evidence>
<evidence type="ECO:0000313" key="15">
    <source>
        <dbReference type="Ensembl" id="ENSLLEP00000027826.1"/>
    </source>
</evidence>
<keyword evidence="16" id="KW-1185">Reference proteome</keyword>
<dbReference type="SMART" id="SM01348">
    <property type="entry name" value="Nbs1_C"/>
    <property type="match status" value="1"/>
</dbReference>
<keyword evidence="7 12" id="KW-0234">DNA repair</keyword>
<dbReference type="InterPro" id="IPR013908">
    <property type="entry name" value="Nibrin_C"/>
</dbReference>
<evidence type="ECO:0000256" key="6">
    <source>
        <dbReference type="ARBA" id="ARBA00022895"/>
    </source>
</evidence>
<feature type="region of interest" description="Disordered" evidence="13">
    <location>
        <begin position="664"/>
        <end position="692"/>
    </location>
</feature>
<evidence type="ECO:0000259" key="14">
    <source>
        <dbReference type="PROSITE" id="PS50006"/>
    </source>
</evidence>
<dbReference type="InterPro" id="IPR032429">
    <property type="entry name" value="Nibrin_BRCT2"/>
</dbReference>
<dbReference type="Gene3D" id="3.40.50.10980">
    <property type="entry name" value="Nibrin, BRCT2 domain"/>
    <property type="match status" value="1"/>
</dbReference>
<dbReference type="AlphaFoldDB" id="A0A8C5PUU5"/>
<dbReference type="SMART" id="SM00240">
    <property type="entry name" value="FHA"/>
    <property type="match status" value="1"/>
</dbReference>
<dbReference type="SUPFAM" id="SSF49879">
    <property type="entry name" value="SMAD/FHA domain"/>
    <property type="match status" value="1"/>
</dbReference>
<accession>A0A8C5PUU5</accession>
<evidence type="ECO:0000256" key="9">
    <source>
        <dbReference type="ARBA" id="ARBA00023254"/>
    </source>
</evidence>
<evidence type="ECO:0000256" key="4">
    <source>
        <dbReference type="ARBA" id="ARBA00022454"/>
    </source>
</evidence>
<dbReference type="InterPro" id="IPR000253">
    <property type="entry name" value="FHA_dom"/>
</dbReference>
<dbReference type="Pfam" id="PF00498">
    <property type="entry name" value="FHA"/>
    <property type="match status" value="1"/>
</dbReference>
<dbReference type="GO" id="GO:0007095">
    <property type="term" value="P:mitotic G2 DNA damage checkpoint signaling"/>
    <property type="evidence" value="ECO:0007669"/>
    <property type="project" value="InterPro"/>
</dbReference>
<evidence type="ECO:0000256" key="3">
    <source>
        <dbReference type="ARBA" id="ARBA00020013"/>
    </source>
</evidence>
<evidence type="ECO:0000256" key="10">
    <source>
        <dbReference type="ARBA" id="ARBA00023306"/>
    </source>
</evidence>
<dbReference type="Gene3D" id="2.60.200.20">
    <property type="match status" value="1"/>
</dbReference>
<evidence type="ECO:0000256" key="5">
    <source>
        <dbReference type="ARBA" id="ARBA00022763"/>
    </source>
</evidence>
<dbReference type="GO" id="GO:0000724">
    <property type="term" value="P:double-strand break repair via homologous recombination"/>
    <property type="evidence" value="ECO:0007669"/>
    <property type="project" value="TreeGrafter"/>
</dbReference>
<keyword evidence="5 12" id="KW-0227">DNA damage</keyword>
<proteinExistence type="inferred from homology"/>
<dbReference type="PROSITE" id="PS50006">
    <property type="entry name" value="FHA_DOMAIN"/>
    <property type="match status" value="1"/>
</dbReference>
<dbReference type="GO" id="GO:0016605">
    <property type="term" value="C:PML body"/>
    <property type="evidence" value="ECO:0007669"/>
    <property type="project" value="UniProtKB-SubCell"/>
</dbReference>
<feature type="domain" description="FHA" evidence="14">
    <location>
        <begin position="22"/>
        <end position="81"/>
    </location>
</feature>
<feature type="compositionally biased region" description="Basic and acidic residues" evidence="13">
    <location>
        <begin position="672"/>
        <end position="682"/>
    </location>
</feature>
<dbReference type="InterPro" id="IPR043014">
    <property type="entry name" value="Nibrin_BRCT2_sf"/>
</dbReference>
<evidence type="ECO:0000256" key="1">
    <source>
        <dbReference type="ARBA" id="ARBA00004322"/>
    </source>
</evidence>
<keyword evidence="9 12" id="KW-0469">Meiosis</keyword>
<dbReference type="Proteomes" id="UP000694569">
    <property type="component" value="Unplaced"/>
</dbReference>
<comment type="function">
    <text evidence="12">Component of the MRN complex, which plays a central role in double-strand break (DSB) repair, DNA recombination, maintenance of telomere integrity and meiosis. The MRN complex is involved in the repair of DNA double-strand breaks (DSBs) via homologous recombination (HR), an error-free mechanism which primarily occurs during S and G2 phases. The complex (1) mediates the end resection of damaged DNA, which generates proper single-stranded DNA, a key initial steps in HR, and is (2) required for the recruitment of other repair factors and efficient activation of ATM and ATR upon DNA damage. The MRN complex possesses single-strand endonuclease activity and double-strand-specific 3'-5' exonuclease activity, which are provided by MRE11, to initiate end resection, which is required for single-strand invasion and recombination. Within the MRN complex, nbn acts as a protein-protein adapter, which specifically recognizes and binds phosphorylated proteins, promoting their recruitment to DNA damage sites. Recruits mre11 and rad50 components of the MRN complex to DSBs in response to DNA damage. Promotes the recruitment of PI3/PI4-kinase family members atm, atr, and probably DNA-PKcs to the DNA damage sites, activating their functions. Mediates the recruitment of phosphorylated rbbp8/CtIP to DSBs, leading to cooperation between the MRN complex and rbbp8/CtIP to initiate end resection.</text>
</comment>
<dbReference type="GO" id="GO:0003684">
    <property type="term" value="F:damaged DNA binding"/>
    <property type="evidence" value="ECO:0007669"/>
    <property type="project" value="TreeGrafter"/>
</dbReference>
<reference evidence="15" key="2">
    <citation type="submission" date="2025-09" db="UniProtKB">
        <authorList>
            <consortium name="Ensembl"/>
        </authorList>
    </citation>
    <scope>IDENTIFICATION</scope>
</reference>
<dbReference type="GO" id="GO:0000781">
    <property type="term" value="C:chromosome, telomeric region"/>
    <property type="evidence" value="ECO:0007669"/>
    <property type="project" value="UniProtKB-SubCell"/>
</dbReference>
<dbReference type="Pfam" id="PF08599">
    <property type="entry name" value="Nbs1_C"/>
    <property type="match status" value="1"/>
</dbReference>
<dbReference type="GeneTree" id="ENSGT00390000000521"/>
<dbReference type="FunFam" id="3.40.50.10980:FF:000001">
    <property type="entry name" value="Nibrin"/>
    <property type="match status" value="1"/>
</dbReference>
<dbReference type="PIRSF" id="PIRSF011869">
    <property type="entry name" value="Nibrin_animal"/>
    <property type="match status" value="1"/>
</dbReference>
<dbReference type="FunFam" id="2.60.200.20:FF:000017">
    <property type="entry name" value="Nibrin"/>
    <property type="match status" value="1"/>
</dbReference>
<feature type="compositionally biased region" description="Basic and acidic residues" evidence="13">
    <location>
        <begin position="380"/>
        <end position="398"/>
    </location>
</feature>
<dbReference type="PANTHER" id="PTHR12162:SF0">
    <property type="entry name" value="NIBRIN"/>
    <property type="match status" value="1"/>
</dbReference>
<keyword evidence="6 12" id="KW-0779">Telomere</keyword>
<dbReference type="CDD" id="cd17741">
    <property type="entry name" value="BRCT_nibrin"/>
    <property type="match status" value="1"/>
</dbReference>
<reference evidence="15" key="1">
    <citation type="submission" date="2025-08" db="UniProtKB">
        <authorList>
            <consortium name="Ensembl"/>
        </authorList>
    </citation>
    <scope>IDENTIFICATION</scope>
</reference>
<feature type="region of interest" description="Disordered" evidence="13">
    <location>
        <begin position="559"/>
        <end position="582"/>
    </location>
</feature>
<evidence type="ECO:0000256" key="7">
    <source>
        <dbReference type="ARBA" id="ARBA00023204"/>
    </source>
</evidence>
<sequence>MWWLVPETGAGDPYNFLTGTEYVVGRKNCAILIQDDQSISRAHAVLSVKHSRSNLSQPHIIPILTIKDSSKYGTFINGEKMENSQPMDLKWGDKVTFGVFNSKYRVEYEPLVVSSSCLNGPEKESLNQALLQLGGHVLGNWTGKCTHLVMSSVKITIKTICALICCRPIVLPEYFNEQLKCIQQKTALPSLASFLPSIDEPSLKSRSVDLSANENRKKIFKDKVFLFLNAKQLKKLSPAVTLGGGEAKLLKEDFNDQSVLENPKACVIDIGTTDSQLSLSDPTQSWTCSVFDVLQSKNLRAIPESEIGLAVLYVSTEMYCNPRRCLDSGNETGTCKTNIISQSMAVEETLLPAPTLNITAYVTNTEPQEETVMDLSGVQEVKETPKSNHRGSDSKMHSEVSPSSIIDIKRPLFKEYTAAEKMSQQLPRSDLGRNKGKMSQKSLLTNPIKNFFQPISKKREREEDNIDTSYTKLAKAETLTSRSEKSVESQVDDKRSLASQDDTSDLDTEPILPDSDKFKPSDPLPSQKDGASKKRKELEEDLVEELQWASQSTIDLCASKKEAKTEPESQNEKKFIKAPKEENELDGLPSRIVLTEFKSLVVSRPSRNRQFNASTNNENVLNFKKFKKVSYPGAGGFPRIIGGSDLFAHDRKKNSELEQWLRQEAEEQTQQAREDLMAEDLFRYNPNSKKRR</sequence>
<evidence type="ECO:0000256" key="11">
    <source>
        <dbReference type="ARBA" id="ARBA00044757"/>
    </source>
</evidence>
<dbReference type="GO" id="GO:0030870">
    <property type="term" value="C:Mre11 complex"/>
    <property type="evidence" value="ECO:0007669"/>
    <property type="project" value="InterPro"/>
</dbReference>
<evidence type="ECO:0000256" key="12">
    <source>
        <dbReference type="PIRNR" id="PIRNR011869"/>
    </source>
</evidence>
<dbReference type="InterPro" id="IPR016592">
    <property type="entry name" value="Nibrin_met"/>
</dbReference>
<evidence type="ECO:0000256" key="13">
    <source>
        <dbReference type="SAM" id="MobiDB-lite"/>
    </source>
</evidence>
<dbReference type="Pfam" id="PF16508">
    <property type="entry name" value="NIBRIN_BRCT_II"/>
    <property type="match status" value="1"/>
</dbReference>
<dbReference type="Gene3D" id="3.40.50.10190">
    <property type="entry name" value="BRCT domain"/>
    <property type="match status" value="1"/>
</dbReference>
<dbReference type="PANTHER" id="PTHR12162">
    <property type="entry name" value="NIBRIN-RELATED"/>
    <property type="match status" value="1"/>
</dbReference>
<feature type="compositionally biased region" description="Basic and acidic residues" evidence="13">
    <location>
        <begin position="482"/>
        <end position="496"/>
    </location>
</feature>
<feature type="compositionally biased region" description="Polar residues" evidence="13">
    <location>
        <begin position="437"/>
        <end position="448"/>
    </location>
</feature>
<dbReference type="OrthoDB" id="552194at2759"/>
<dbReference type="Ensembl" id="ENSLLET00000028916.1">
    <property type="protein sequence ID" value="ENSLLEP00000027826.1"/>
    <property type="gene ID" value="ENSLLEG00000017647.1"/>
</dbReference>
<dbReference type="GO" id="GO:0051321">
    <property type="term" value="P:meiotic cell cycle"/>
    <property type="evidence" value="ECO:0007669"/>
    <property type="project" value="UniProtKB-KW"/>
</dbReference>
<name>A0A8C5PUU5_9ANUR</name>
<protein>
    <recommendedName>
        <fullName evidence="3 12">Nibrin</fullName>
    </recommendedName>
</protein>
<keyword evidence="8 12" id="KW-0539">Nucleus</keyword>
<comment type="subunit">
    <text evidence="12">Component of the MRN complex.</text>
</comment>
<dbReference type="GO" id="GO:0000723">
    <property type="term" value="P:telomere maintenance"/>
    <property type="evidence" value="ECO:0007669"/>
    <property type="project" value="InterPro"/>
</dbReference>
<keyword evidence="10 12" id="KW-0131">Cell cycle</keyword>
<comment type="subcellular location">
    <subcellularLocation>
        <location evidence="2">Chromosome</location>
        <location evidence="2">Telomere</location>
    </subcellularLocation>
    <subcellularLocation>
        <location evidence="1">Nucleus</location>
        <location evidence="1">PML body</location>
    </subcellularLocation>
</comment>